<comment type="caution">
    <text evidence="1">The sequence shown here is derived from an EMBL/GenBank/DDBJ whole genome shotgun (WGS) entry which is preliminary data.</text>
</comment>
<dbReference type="InterPro" id="IPR019270">
    <property type="entry name" value="DUF2283"/>
</dbReference>
<proteinExistence type="predicted"/>
<accession>A0A1G2TG32</accession>
<protein>
    <recommendedName>
        <fullName evidence="3">DUF2283 domain-containing protein</fullName>
    </recommendedName>
</protein>
<sequence length="95" mass="10706">MQKNRKKSKRISRPNGLLSVEHEGTLITYDKEADAAYFKVKKGRVARTIKLDDWLLADVNRKGVLLGVEMLFVSPRTPKRSILSSLKTGRVPVLA</sequence>
<dbReference type="EMBL" id="MHVR01000006">
    <property type="protein sequence ID" value="OHA96275.1"/>
    <property type="molecule type" value="Genomic_DNA"/>
</dbReference>
<name>A0A1G2TG32_9BACT</name>
<organism evidence="1 2">
    <name type="scientific">Candidatus Zambryskibacteria bacterium RIFCSPHIGHO2_02_FULL_43_14</name>
    <dbReference type="NCBI Taxonomy" id="1802748"/>
    <lineage>
        <taxon>Bacteria</taxon>
        <taxon>Candidatus Zambryskiibacteriota</taxon>
    </lineage>
</organism>
<dbReference type="Pfam" id="PF10049">
    <property type="entry name" value="DUF2283"/>
    <property type="match status" value="1"/>
</dbReference>
<gene>
    <name evidence="1" type="ORF">A3C70_03325</name>
</gene>
<evidence type="ECO:0008006" key="3">
    <source>
        <dbReference type="Google" id="ProtNLM"/>
    </source>
</evidence>
<evidence type="ECO:0000313" key="2">
    <source>
        <dbReference type="Proteomes" id="UP000178175"/>
    </source>
</evidence>
<evidence type="ECO:0000313" key="1">
    <source>
        <dbReference type="EMBL" id="OHA96275.1"/>
    </source>
</evidence>
<reference evidence="1 2" key="1">
    <citation type="journal article" date="2016" name="Nat. Commun.">
        <title>Thousands of microbial genomes shed light on interconnected biogeochemical processes in an aquifer system.</title>
        <authorList>
            <person name="Anantharaman K."/>
            <person name="Brown C.T."/>
            <person name="Hug L.A."/>
            <person name="Sharon I."/>
            <person name="Castelle C.J."/>
            <person name="Probst A.J."/>
            <person name="Thomas B.C."/>
            <person name="Singh A."/>
            <person name="Wilkins M.J."/>
            <person name="Karaoz U."/>
            <person name="Brodie E.L."/>
            <person name="Williams K.H."/>
            <person name="Hubbard S.S."/>
            <person name="Banfield J.F."/>
        </authorList>
    </citation>
    <scope>NUCLEOTIDE SEQUENCE [LARGE SCALE GENOMIC DNA]</scope>
</reference>
<dbReference type="AlphaFoldDB" id="A0A1G2TG32"/>
<dbReference type="Proteomes" id="UP000178175">
    <property type="component" value="Unassembled WGS sequence"/>
</dbReference>